<dbReference type="Pfam" id="PF04149">
    <property type="entry name" value="DUF397"/>
    <property type="match status" value="1"/>
</dbReference>
<protein>
    <recommendedName>
        <fullName evidence="2">DUF397 domain-containing protein</fullName>
    </recommendedName>
</protein>
<evidence type="ECO:0000313" key="3">
    <source>
        <dbReference type="EMBL" id="GIG93848.1"/>
    </source>
</evidence>
<reference evidence="3 4" key="1">
    <citation type="submission" date="2021-01" db="EMBL/GenBank/DDBJ databases">
        <title>Whole genome shotgun sequence of Plantactinospora mayteni NBRC 109088.</title>
        <authorList>
            <person name="Komaki H."/>
            <person name="Tamura T."/>
        </authorList>
    </citation>
    <scope>NUCLEOTIDE SEQUENCE [LARGE SCALE GENOMIC DNA]</scope>
    <source>
        <strain evidence="3 4">NBRC 109088</strain>
    </source>
</reference>
<evidence type="ECO:0000259" key="2">
    <source>
        <dbReference type="Pfam" id="PF04149"/>
    </source>
</evidence>
<sequence length="67" mass="7123">MYDFDSTDARWRTSSRSGANGNCVEVADNGAIVAVRDSKDRSGPVLAFRPIAWASFAASLKNGMPSA</sequence>
<evidence type="ECO:0000313" key="4">
    <source>
        <dbReference type="Proteomes" id="UP000621500"/>
    </source>
</evidence>
<feature type="region of interest" description="Disordered" evidence="1">
    <location>
        <begin position="1"/>
        <end position="20"/>
    </location>
</feature>
<proteinExistence type="predicted"/>
<accession>A0ABQ4EGI7</accession>
<keyword evidence="4" id="KW-1185">Reference proteome</keyword>
<gene>
    <name evidence="3" type="ORF">Pma05_04210</name>
</gene>
<evidence type="ECO:0000256" key="1">
    <source>
        <dbReference type="SAM" id="MobiDB-lite"/>
    </source>
</evidence>
<dbReference type="InterPro" id="IPR007278">
    <property type="entry name" value="DUF397"/>
</dbReference>
<name>A0ABQ4EGI7_9ACTN</name>
<dbReference type="RefSeq" id="WP_203855501.1">
    <property type="nucleotide sequence ID" value="NZ_BAAAZQ010000003.1"/>
</dbReference>
<dbReference type="EMBL" id="BONX01000002">
    <property type="protein sequence ID" value="GIG93848.1"/>
    <property type="molecule type" value="Genomic_DNA"/>
</dbReference>
<organism evidence="3 4">
    <name type="scientific">Plantactinospora mayteni</name>
    <dbReference type="NCBI Taxonomy" id="566021"/>
    <lineage>
        <taxon>Bacteria</taxon>
        <taxon>Bacillati</taxon>
        <taxon>Actinomycetota</taxon>
        <taxon>Actinomycetes</taxon>
        <taxon>Micromonosporales</taxon>
        <taxon>Micromonosporaceae</taxon>
        <taxon>Plantactinospora</taxon>
    </lineage>
</organism>
<feature type="domain" description="DUF397" evidence="2">
    <location>
        <begin position="9"/>
        <end position="61"/>
    </location>
</feature>
<comment type="caution">
    <text evidence="3">The sequence shown here is derived from an EMBL/GenBank/DDBJ whole genome shotgun (WGS) entry which is preliminary data.</text>
</comment>
<dbReference type="Proteomes" id="UP000621500">
    <property type="component" value="Unassembled WGS sequence"/>
</dbReference>